<dbReference type="KEGG" id="cbr:CBG_24711"/>
<evidence type="ECO:0000313" key="5">
    <source>
        <dbReference type="WormBase" id="CBG24711"/>
    </source>
</evidence>
<dbReference type="AlphaFoldDB" id="A8WLA9"/>
<dbReference type="RefSeq" id="XP_045091402.1">
    <property type="nucleotide sequence ID" value="XM_045240848.1"/>
</dbReference>
<proteinExistence type="predicted"/>
<dbReference type="InterPro" id="IPR055578">
    <property type="entry name" value="DUF7154"/>
</dbReference>
<keyword evidence="1" id="KW-0732">Signal</keyword>
<dbReference type="WormBase" id="CBG24711">
    <property type="protein sequence ID" value="CBP28411"/>
    <property type="gene ID" value="WBGene00042757"/>
</dbReference>
<dbReference type="eggNOG" id="KOG4297">
    <property type="taxonomic scope" value="Eukaryota"/>
</dbReference>
<evidence type="ECO:0000256" key="1">
    <source>
        <dbReference type="SAM" id="SignalP"/>
    </source>
</evidence>
<dbReference type="PANTHER" id="PTHR23062">
    <property type="entry name" value="HYPOTHETICAL PROTEIN C.ELEGANS"/>
    <property type="match status" value="1"/>
</dbReference>
<dbReference type="OMA" id="PHEELAY"/>
<reference evidence="3 4" key="1">
    <citation type="journal article" date="2003" name="PLoS Biol.">
        <title>The genome sequence of Caenorhabditis briggsae: a platform for comparative genomics.</title>
        <authorList>
            <person name="Stein L.D."/>
            <person name="Bao Z."/>
            <person name="Blasiar D."/>
            <person name="Blumenthal T."/>
            <person name="Brent M.R."/>
            <person name="Chen N."/>
            <person name="Chinwalla A."/>
            <person name="Clarke L."/>
            <person name="Clee C."/>
            <person name="Coghlan A."/>
            <person name="Coulson A."/>
            <person name="D'Eustachio P."/>
            <person name="Fitch D.H."/>
            <person name="Fulton L.A."/>
            <person name="Fulton R.E."/>
            <person name="Griffiths-Jones S."/>
            <person name="Harris T.W."/>
            <person name="Hillier L.W."/>
            <person name="Kamath R."/>
            <person name="Kuwabara P.E."/>
            <person name="Mardis E.R."/>
            <person name="Marra M.A."/>
            <person name="Miner T.L."/>
            <person name="Minx P."/>
            <person name="Mullikin J.C."/>
            <person name="Plumb R.W."/>
            <person name="Rogers J."/>
            <person name="Schein J.E."/>
            <person name="Sohrmann M."/>
            <person name="Spieth J."/>
            <person name="Stajich J.E."/>
            <person name="Wei C."/>
            <person name="Willey D."/>
            <person name="Wilson R.K."/>
            <person name="Durbin R."/>
            <person name="Waterston R.H."/>
        </authorList>
    </citation>
    <scope>NUCLEOTIDE SEQUENCE [LARGE SCALE GENOMIC DNA]</scope>
    <source>
        <strain evidence="3 4">AF16</strain>
    </source>
</reference>
<accession>A8WLA9</accession>
<dbReference type="HOGENOM" id="CLU_667693_0_0_1"/>
<sequence>MNLYCILFSLAAILTFSDSCLVIRYSEPPACVCKTLKLDIWNIAENHGEPYLLYNSVLFSTIKSPEILVDDCFVQAYCGDGADLYIFDNGKGAKIGDYSLDGFCDPYQQAWQVDTGNGKEQYKELKAVCVLKNKCSQTDPAAFFFAHSADLDKWAFTEIYIQHSKIDNGAATKFAITATVRFDTKTKEEIVFHESDTYFNSRMTGYLYMVDQEKNPPQTFDSSETGSDILDVLERFVDSNHPLICGSMVLVAMKRSPNEVDISRIVEKLRENQITVIIAAQGTFSGGLHPETMYDLAAKTNGFCAFSHHIVTASQTAPNVLAPFIVYSLSLKVSGTGIMVLPTILLPDTFTVHLSIAVQSTGTANSFQSLKFSFRNKELGASGSVEKTRDELRYDAGPIMNSFKVPNFLLAEPTFFEFTLDYNYSMEDTILIRLISERGIGHWFPYQD</sequence>
<gene>
    <name evidence="3 5" type="ORF">CBG24711</name>
    <name evidence="3" type="ORF">CBG_24711</name>
</gene>
<reference evidence="3 4" key="2">
    <citation type="journal article" date="2011" name="PLoS Genet.">
        <title>Caenorhabditis briggsae recombinant inbred line genotypes reveal inter-strain incompatibility and the evolution of recombination.</title>
        <authorList>
            <person name="Ross J.A."/>
            <person name="Koboldt D.C."/>
            <person name="Staisch J.E."/>
            <person name="Chamberlin H.M."/>
            <person name="Gupta B.P."/>
            <person name="Miller R.D."/>
            <person name="Baird S.E."/>
            <person name="Haag E.S."/>
        </authorList>
    </citation>
    <scope>NUCLEOTIDE SEQUENCE [LARGE SCALE GENOMIC DNA]</scope>
    <source>
        <strain evidence="3 4">AF16</strain>
    </source>
</reference>
<evidence type="ECO:0000259" key="2">
    <source>
        <dbReference type="Pfam" id="PF23673"/>
    </source>
</evidence>
<name>A8WLA9_CAEBR</name>
<evidence type="ECO:0000313" key="4">
    <source>
        <dbReference type="Proteomes" id="UP000008549"/>
    </source>
</evidence>
<evidence type="ECO:0000313" key="3">
    <source>
        <dbReference type="EMBL" id="CAP21254.2"/>
    </source>
</evidence>
<dbReference type="EMBL" id="HE601033">
    <property type="protein sequence ID" value="CAP21254.2"/>
    <property type="molecule type" value="Genomic_DNA"/>
</dbReference>
<organism evidence="3 4">
    <name type="scientific">Caenorhabditis briggsae</name>
    <dbReference type="NCBI Taxonomy" id="6238"/>
    <lineage>
        <taxon>Eukaryota</taxon>
        <taxon>Metazoa</taxon>
        <taxon>Ecdysozoa</taxon>
        <taxon>Nematoda</taxon>
        <taxon>Chromadorea</taxon>
        <taxon>Rhabditida</taxon>
        <taxon>Rhabditina</taxon>
        <taxon>Rhabditomorpha</taxon>
        <taxon>Rhabditoidea</taxon>
        <taxon>Rhabditidae</taxon>
        <taxon>Peloderinae</taxon>
        <taxon>Caenorhabditis</taxon>
    </lineage>
</organism>
<feature type="signal peptide" evidence="1">
    <location>
        <begin position="1"/>
        <end position="19"/>
    </location>
</feature>
<dbReference type="Proteomes" id="UP000008549">
    <property type="component" value="Unassembled WGS sequence"/>
</dbReference>
<dbReference type="Pfam" id="PF23673">
    <property type="entry name" value="DUF7154"/>
    <property type="match status" value="1"/>
</dbReference>
<dbReference type="PANTHER" id="PTHR23062:SF3">
    <property type="entry name" value="ANF_RECEPTOR DOMAIN-CONTAINING PROTEIN-RELATED"/>
    <property type="match status" value="1"/>
</dbReference>
<feature type="domain" description="DUF7154" evidence="2">
    <location>
        <begin position="331"/>
        <end position="436"/>
    </location>
</feature>
<dbReference type="CTD" id="8590442"/>
<feature type="chain" id="PRO_5002731154" evidence="1">
    <location>
        <begin position="20"/>
        <end position="448"/>
    </location>
</feature>
<keyword evidence="4" id="KW-1185">Reference proteome</keyword>
<protein>
    <submittedName>
        <fullName evidence="3">Protein CBG24711</fullName>
    </submittedName>
</protein>
<dbReference type="GeneID" id="8590442"/>